<dbReference type="InterPro" id="IPR002347">
    <property type="entry name" value="SDR_fam"/>
</dbReference>
<keyword evidence="4" id="KW-0805">Transcription regulation</keyword>
<dbReference type="InterPro" id="IPR036291">
    <property type="entry name" value="NAD(P)-bd_dom_sf"/>
</dbReference>
<comment type="caution">
    <text evidence="8">The sequence shown here is derived from an EMBL/GenBank/DDBJ whole genome shotgun (WGS) entry which is preliminary data.</text>
</comment>
<dbReference type="PANTHER" id="PTHR43658:SF8">
    <property type="entry name" value="17-BETA-HYDROXYSTEROID DEHYDROGENASE 14-RELATED"/>
    <property type="match status" value="1"/>
</dbReference>
<dbReference type="Gene3D" id="3.40.50.720">
    <property type="entry name" value="NAD(P)-binding Rossmann-like Domain"/>
    <property type="match status" value="1"/>
</dbReference>
<keyword evidence="6" id="KW-0539">Nucleus</keyword>
<evidence type="ECO:0000313" key="9">
    <source>
        <dbReference type="Proteomes" id="UP000757232"/>
    </source>
</evidence>
<sequence>MFTLPYASAHRNKATSNSILDGHDANMAFHNSALGSGSRLHVGHFGDELKRDKKRREIAGRLSREMMDKKEMTRQYTENISALSANALQLATRPETSSGYMLRLYPLSLERSALLAQITAEEEYAHETVRIAYEEERDRVEEEWRKGRERIRERMLEGIEERRRRAREEKDGEGITDATLDSQSRSHITRKLRNKLGGSPPPSGYAGYSSGYTNGINTHALPATVVPVPNPNSLSVDELPSPFPLPLTASAPNGAYGSSNGGGSAGGGSKRKNRGAGVQPQALTGLGKAIQQLTAAKELEVEADLGDIRRGAKRKRAAATGPGHNFVLYHLTHGVHEGLLIAGLTSDMLRSTRAANLMLMAGEACTLAILDFHFATFKNFVSKLLTLRWTLGSCINPPANVEDQGIPPFSVFGITTPFRVDFPSQLHNHGAHLQVLATIVFGWDVMNSSGLGLTTVEALLDAGAFVSILDIKENNDLTAKNDTRVKFFKTDIANESDVSHAVEGTAAWTQITGAPLGGVVTAAGISLHCPLLDDQGNPNPLDQRNRVIAIYLTGSFSLVRLASKHLAKVPPEGPDGERASIVLVSSVSAFEGSIGSVAYSASEGGIVSATLALARDIRVDNIAPSPFATDMTAILPDEIKASFVRQLFFPKRFGAGDCSLAVAMRHVKQASVNQSNIRLQ</sequence>
<dbReference type="SUPFAM" id="SSF51735">
    <property type="entry name" value="NAD(P)-binding Rossmann-fold domains"/>
    <property type="match status" value="1"/>
</dbReference>
<comment type="subcellular location">
    <subcellularLocation>
        <location evidence="1">Nucleus</location>
    </subcellularLocation>
</comment>
<feature type="region of interest" description="Disordered" evidence="7">
    <location>
        <begin position="161"/>
        <end position="210"/>
    </location>
</feature>
<dbReference type="GO" id="GO:0016491">
    <property type="term" value="F:oxidoreductase activity"/>
    <property type="evidence" value="ECO:0007669"/>
    <property type="project" value="UniProtKB-KW"/>
</dbReference>
<gene>
    <name evidence="8" type="ORF">A7U60_g7464</name>
</gene>
<evidence type="ECO:0000256" key="3">
    <source>
        <dbReference type="ARBA" id="ARBA00023002"/>
    </source>
</evidence>
<accession>A0A9Q5N013</accession>
<dbReference type="Pfam" id="PF00106">
    <property type="entry name" value="adh_short"/>
    <property type="match status" value="1"/>
</dbReference>
<dbReference type="Proteomes" id="UP000757232">
    <property type="component" value="Unassembled WGS sequence"/>
</dbReference>
<keyword evidence="5" id="KW-0804">Transcription</keyword>
<dbReference type="SMART" id="SM01401">
    <property type="entry name" value="Sds3"/>
    <property type="match status" value="1"/>
</dbReference>
<reference evidence="8" key="1">
    <citation type="submission" date="2016-06" db="EMBL/GenBank/DDBJ databases">
        <title>Draft Genome sequence of the fungus Inonotus baumii.</title>
        <authorList>
            <person name="Zhu H."/>
            <person name="Lin W."/>
        </authorList>
    </citation>
    <scope>NUCLEOTIDE SEQUENCE</scope>
    <source>
        <strain evidence="8">821</strain>
    </source>
</reference>
<dbReference type="OrthoDB" id="70376at2759"/>
<organism evidence="8 9">
    <name type="scientific">Sanghuangporus baumii</name>
    <name type="common">Phellinus baumii</name>
    <dbReference type="NCBI Taxonomy" id="108892"/>
    <lineage>
        <taxon>Eukaryota</taxon>
        <taxon>Fungi</taxon>
        <taxon>Dikarya</taxon>
        <taxon>Basidiomycota</taxon>
        <taxon>Agaricomycotina</taxon>
        <taxon>Agaricomycetes</taxon>
        <taxon>Hymenochaetales</taxon>
        <taxon>Hymenochaetaceae</taxon>
        <taxon>Sanghuangporus</taxon>
    </lineage>
</organism>
<dbReference type="PANTHER" id="PTHR43658">
    <property type="entry name" value="SHORT-CHAIN DEHYDROGENASE/REDUCTASE"/>
    <property type="match status" value="1"/>
</dbReference>
<dbReference type="EMBL" id="LNZH02000209">
    <property type="protein sequence ID" value="OCB85455.1"/>
    <property type="molecule type" value="Genomic_DNA"/>
</dbReference>
<dbReference type="GO" id="GO:0010468">
    <property type="term" value="P:regulation of gene expression"/>
    <property type="evidence" value="ECO:0007669"/>
    <property type="project" value="UniProtKB-ARBA"/>
</dbReference>
<evidence type="ECO:0000256" key="6">
    <source>
        <dbReference type="ARBA" id="ARBA00023242"/>
    </source>
</evidence>
<dbReference type="InterPro" id="IPR013907">
    <property type="entry name" value="Sds3"/>
</dbReference>
<evidence type="ECO:0000256" key="4">
    <source>
        <dbReference type="ARBA" id="ARBA00023015"/>
    </source>
</evidence>
<evidence type="ECO:0000256" key="1">
    <source>
        <dbReference type="ARBA" id="ARBA00004123"/>
    </source>
</evidence>
<evidence type="ECO:0000256" key="5">
    <source>
        <dbReference type="ARBA" id="ARBA00023163"/>
    </source>
</evidence>
<dbReference type="AlphaFoldDB" id="A0A9Q5N013"/>
<evidence type="ECO:0000256" key="7">
    <source>
        <dbReference type="SAM" id="MobiDB-lite"/>
    </source>
</evidence>
<evidence type="ECO:0000256" key="2">
    <source>
        <dbReference type="ARBA" id="ARBA00022491"/>
    </source>
</evidence>
<keyword evidence="9" id="KW-1185">Reference proteome</keyword>
<dbReference type="GO" id="GO:0005654">
    <property type="term" value="C:nucleoplasm"/>
    <property type="evidence" value="ECO:0007669"/>
    <property type="project" value="UniProtKB-ARBA"/>
</dbReference>
<name>A0A9Q5N013_SANBA</name>
<protein>
    <submittedName>
        <fullName evidence="8">Uncharacterized protein</fullName>
    </submittedName>
</protein>
<feature type="region of interest" description="Disordered" evidence="7">
    <location>
        <begin position="254"/>
        <end position="277"/>
    </location>
</feature>
<evidence type="ECO:0000313" key="8">
    <source>
        <dbReference type="EMBL" id="OCB85455.1"/>
    </source>
</evidence>
<keyword evidence="3" id="KW-0560">Oxidoreductase</keyword>
<feature type="compositionally biased region" description="Basic and acidic residues" evidence="7">
    <location>
        <begin position="161"/>
        <end position="173"/>
    </location>
</feature>
<proteinExistence type="predicted"/>
<keyword evidence="2" id="KW-0678">Repressor</keyword>
<feature type="compositionally biased region" description="Gly residues" evidence="7">
    <location>
        <begin position="259"/>
        <end position="268"/>
    </location>
</feature>